<dbReference type="Proteomes" id="UP000828390">
    <property type="component" value="Unassembled WGS sequence"/>
</dbReference>
<dbReference type="AlphaFoldDB" id="A0A9D4F8M3"/>
<proteinExistence type="predicted"/>
<evidence type="ECO:0000313" key="1">
    <source>
        <dbReference type="EMBL" id="KAH3792943.1"/>
    </source>
</evidence>
<reference evidence="1" key="2">
    <citation type="submission" date="2020-11" db="EMBL/GenBank/DDBJ databases">
        <authorList>
            <person name="McCartney M.A."/>
            <person name="Auch B."/>
            <person name="Kono T."/>
            <person name="Mallez S."/>
            <person name="Becker A."/>
            <person name="Gohl D.M."/>
            <person name="Silverstein K.A.T."/>
            <person name="Koren S."/>
            <person name="Bechman K.B."/>
            <person name="Herman A."/>
            <person name="Abrahante J.E."/>
            <person name="Garbe J."/>
        </authorList>
    </citation>
    <scope>NUCLEOTIDE SEQUENCE</scope>
    <source>
        <strain evidence="1">Duluth1</strain>
        <tissue evidence="1">Whole animal</tissue>
    </source>
</reference>
<name>A0A9D4F8M3_DREPO</name>
<comment type="caution">
    <text evidence="1">The sequence shown here is derived from an EMBL/GenBank/DDBJ whole genome shotgun (WGS) entry which is preliminary data.</text>
</comment>
<sequence>MDSTRLQHPYLSVRCGGTGKTAMTYGYHSNLNLFNKPLRENSNLSSASTCFHERTTNGATLLTFIS</sequence>
<evidence type="ECO:0000313" key="2">
    <source>
        <dbReference type="Proteomes" id="UP000828390"/>
    </source>
</evidence>
<organism evidence="1 2">
    <name type="scientific">Dreissena polymorpha</name>
    <name type="common">Zebra mussel</name>
    <name type="synonym">Mytilus polymorpha</name>
    <dbReference type="NCBI Taxonomy" id="45954"/>
    <lineage>
        <taxon>Eukaryota</taxon>
        <taxon>Metazoa</taxon>
        <taxon>Spiralia</taxon>
        <taxon>Lophotrochozoa</taxon>
        <taxon>Mollusca</taxon>
        <taxon>Bivalvia</taxon>
        <taxon>Autobranchia</taxon>
        <taxon>Heteroconchia</taxon>
        <taxon>Euheterodonta</taxon>
        <taxon>Imparidentia</taxon>
        <taxon>Neoheterodontei</taxon>
        <taxon>Myida</taxon>
        <taxon>Dreissenoidea</taxon>
        <taxon>Dreissenidae</taxon>
        <taxon>Dreissena</taxon>
    </lineage>
</organism>
<reference evidence="1" key="1">
    <citation type="journal article" date="2019" name="bioRxiv">
        <title>The Genome of the Zebra Mussel, Dreissena polymorpha: A Resource for Invasive Species Research.</title>
        <authorList>
            <person name="McCartney M.A."/>
            <person name="Auch B."/>
            <person name="Kono T."/>
            <person name="Mallez S."/>
            <person name="Zhang Y."/>
            <person name="Obille A."/>
            <person name="Becker A."/>
            <person name="Abrahante J.E."/>
            <person name="Garbe J."/>
            <person name="Badalamenti J.P."/>
            <person name="Herman A."/>
            <person name="Mangelson H."/>
            <person name="Liachko I."/>
            <person name="Sullivan S."/>
            <person name="Sone E.D."/>
            <person name="Koren S."/>
            <person name="Silverstein K.A.T."/>
            <person name="Beckman K.B."/>
            <person name="Gohl D.M."/>
        </authorList>
    </citation>
    <scope>NUCLEOTIDE SEQUENCE</scope>
    <source>
        <strain evidence="1">Duluth1</strain>
        <tissue evidence="1">Whole animal</tissue>
    </source>
</reference>
<accession>A0A9D4F8M3</accession>
<gene>
    <name evidence="1" type="ORF">DPMN_146445</name>
</gene>
<dbReference type="EMBL" id="JAIWYP010000007">
    <property type="protein sequence ID" value="KAH3792943.1"/>
    <property type="molecule type" value="Genomic_DNA"/>
</dbReference>
<keyword evidence="2" id="KW-1185">Reference proteome</keyword>
<protein>
    <submittedName>
        <fullName evidence="1">Uncharacterized protein</fullName>
    </submittedName>
</protein>